<proteinExistence type="inferred from homology"/>
<dbReference type="GO" id="GO:1904047">
    <property type="term" value="F:S-adenosyl-L-methionine binding"/>
    <property type="evidence" value="ECO:0007669"/>
    <property type="project" value="TreeGrafter"/>
</dbReference>
<reference evidence="7" key="1">
    <citation type="journal article" date="2020" name="Nature">
        <title>Giant virus diversity and host interactions through global metagenomics.</title>
        <authorList>
            <person name="Schulz F."/>
            <person name="Roux S."/>
            <person name="Paez-Espino D."/>
            <person name="Jungbluth S."/>
            <person name="Walsh D.A."/>
            <person name="Denef V.J."/>
            <person name="McMahon K.D."/>
            <person name="Konstantinidis K.T."/>
            <person name="Eloe-Fadrosh E.A."/>
            <person name="Kyrpides N.C."/>
            <person name="Woyke T."/>
        </authorList>
    </citation>
    <scope>NUCLEOTIDE SEQUENCE</scope>
    <source>
        <strain evidence="7">GVMAG-S-3300013286-35</strain>
    </source>
</reference>
<dbReference type="GO" id="GO:0032259">
    <property type="term" value="P:methylation"/>
    <property type="evidence" value="ECO:0007669"/>
    <property type="project" value="UniProtKB-KW"/>
</dbReference>
<dbReference type="Gene3D" id="1.10.1020.10">
    <property type="entry name" value="Adenine-specific Methyltransferase, Domain 2"/>
    <property type="match status" value="1"/>
</dbReference>
<comment type="similarity">
    <text evidence="1">Belongs to the N(4)/N(6)-methyltransferase family.</text>
</comment>
<keyword evidence="5" id="KW-0949">S-adenosyl-L-methionine</keyword>
<evidence type="ECO:0000313" key="7">
    <source>
        <dbReference type="EMBL" id="QHU21828.1"/>
    </source>
</evidence>
<evidence type="ECO:0000256" key="2">
    <source>
        <dbReference type="ARBA" id="ARBA00011900"/>
    </source>
</evidence>
<dbReference type="GO" id="GO:0009307">
    <property type="term" value="P:DNA restriction-modification system"/>
    <property type="evidence" value="ECO:0007669"/>
    <property type="project" value="InterPro"/>
</dbReference>
<dbReference type="GO" id="GO:0043565">
    <property type="term" value="F:sequence-specific DNA binding"/>
    <property type="evidence" value="ECO:0007669"/>
    <property type="project" value="TreeGrafter"/>
</dbReference>
<dbReference type="InterPro" id="IPR012327">
    <property type="entry name" value="MeTrfase_D12"/>
</dbReference>
<keyword evidence="3" id="KW-0489">Methyltransferase</keyword>
<dbReference type="Gene3D" id="3.40.50.150">
    <property type="entry name" value="Vaccinia Virus protein VP39"/>
    <property type="match status" value="1"/>
</dbReference>
<comment type="catalytic activity">
    <reaction evidence="6">
        <text>a 2'-deoxyadenosine in DNA + S-adenosyl-L-methionine = an N(6)-methyl-2'-deoxyadenosine in DNA + S-adenosyl-L-homocysteine + H(+)</text>
        <dbReference type="Rhea" id="RHEA:15197"/>
        <dbReference type="Rhea" id="RHEA-COMP:12418"/>
        <dbReference type="Rhea" id="RHEA-COMP:12419"/>
        <dbReference type="ChEBI" id="CHEBI:15378"/>
        <dbReference type="ChEBI" id="CHEBI:57856"/>
        <dbReference type="ChEBI" id="CHEBI:59789"/>
        <dbReference type="ChEBI" id="CHEBI:90615"/>
        <dbReference type="ChEBI" id="CHEBI:90616"/>
        <dbReference type="EC" id="2.1.1.72"/>
    </reaction>
</comment>
<dbReference type="AlphaFoldDB" id="A0A6C0KZV3"/>
<dbReference type="PROSITE" id="PS00092">
    <property type="entry name" value="N6_MTASE"/>
    <property type="match status" value="1"/>
</dbReference>
<evidence type="ECO:0000256" key="5">
    <source>
        <dbReference type="ARBA" id="ARBA00022691"/>
    </source>
</evidence>
<name>A0A6C0KZV3_9ZZZZ</name>
<dbReference type="GO" id="GO:0009007">
    <property type="term" value="F:site-specific DNA-methyltransferase (adenine-specific) activity"/>
    <property type="evidence" value="ECO:0007669"/>
    <property type="project" value="UniProtKB-EC"/>
</dbReference>
<dbReference type="PANTHER" id="PTHR30481:SF3">
    <property type="entry name" value="DNA ADENINE METHYLASE"/>
    <property type="match status" value="1"/>
</dbReference>
<evidence type="ECO:0000256" key="3">
    <source>
        <dbReference type="ARBA" id="ARBA00022603"/>
    </source>
</evidence>
<dbReference type="SUPFAM" id="SSF53335">
    <property type="entry name" value="S-adenosyl-L-methionine-dependent methyltransferases"/>
    <property type="match status" value="1"/>
</dbReference>
<accession>A0A6C0KZV3</accession>
<dbReference type="InterPro" id="IPR002052">
    <property type="entry name" value="DNA_methylase_N6_adenine_CS"/>
</dbReference>
<dbReference type="NCBIfam" id="TIGR00571">
    <property type="entry name" value="dam"/>
    <property type="match status" value="1"/>
</dbReference>
<organism evidence="7">
    <name type="scientific">viral metagenome</name>
    <dbReference type="NCBI Taxonomy" id="1070528"/>
    <lineage>
        <taxon>unclassified sequences</taxon>
        <taxon>metagenomes</taxon>
        <taxon>organismal metagenomes</taxon>
    </lineage>
</organism>
<dbReference type="PANTHER" id="PTHR30481">
    <property type="entry name" value="DNA ADENINE METHYLASE"/>
    <property type="match status" value="1"/>
</dbReference>
<dbReference type="InterPro" id="IPR023095">
    <property type="entry name" value="Ade_MeTrfase_dom_2"/>
</dbReference>
<dbReference type="PRINTS" id="PR00505">
    <property type="entry name" value="D12N6MTFRASE"/>
</dbReference>
<evidence type="ECO:0000256" key="1">
    <source>
        <dbReference type="ARBA" id="ARBA00006594"/>
    </source>
</evidence>
<evidence type="ECO:0000256" key="6">
    <source>
        <dbReference type="ARBA" id="ARBA00047942"/>
    </source>
</evidence>
<evidence type="ECO:0000256" key="4">
    <source>
        <dbReference type="ARBA" id="ARBA00022679"/>
    </source>
</evidence>
<dbReference type="GO" id="GO:0006298">
    <property type="term" value="P:mismatch repair"/>
    <property type="evidence" value="ECO:0007669"/>
    <property type="project" value="TreeGrafter"/>
</dbReference>
<keyword evidence="4" id="KW-0808">Transferase</keyword>
<dbReference type="EMBL" id="MN740992">
    <property type="protein sequence ID" value="QHU21828.1"/>
    <property type="molecule type" value="Genomic_DNA"/>
</dbReference>
<sequence>MAIQTCETCGYTTPHAAAMTKHKARKNPCTQNFDTLFENKLKAMIEQNHPLIQQIRQGPPQEKKPDPFTLIKPFLKWVGGKTQLIDDVIALFPNKIRSYHEPFLGGGSVLLAVLSNVRAGRVTVTGSIKASDINVNLINLYKNIQSKPDEFIAEVNKLAAEFSKATGTTVNRKPQTLEEALTSPESYYFWTRTRFNALEPAAKAQPSGSAAIYFMNKTCFRGVYREGPNGFNVPFGNYKNPTIIDEEHIRTISALIKDVIFTAQPFSASLNYNFTKEDFIYLDPPYAPENATSFVSYTADGFDLDAHNALFTLIKSKKARFLLSNADVPLVKVAFPEPTYKTKTVSARRAINSKNPEAKTNEVLITN</sequence>
<protein>
    <recommendedName>
        <fullName evidence="2">site-specific DNA-methyltransferase (adenine-specific)</fullName>
        <ecNumber evidence="2">2.1.1.72</ecNumber>
    </recommendedName>
</protein>
<dbReference type="Pfam" id="PF02086">
    <property type="entry name" value="MethyltransfD12"/>
    <property type="match status" value="1"/>
</dbReference>
<dbReference type="InterPro" id="IPR029063">
    <property type="entry name" value="SAM-dependent_MTases_sf"/>
</dbReference>
<dbReference type="EC" id="2.1.1.72" evidence="2"/>